<evidence type="ECO:0000259" key="5">
    <source>
        <dbReference type="PROSITE" id="PS50042"/>
    </source>
</evidence>
<keyword evidence="4" id="KW-1133">Transmembrane helix</keyword>
<evidence type="ECO:0000313" key="6">
    <source>
        <dbReference type="EMBL" id="CAE0611666.1"/>
    </source>
</evidence>
<dbReference type="InterPro" id="IPR036770">
    <property type="entry name" value="Ankyrin_rpt-contain_sf"/>
</dbReference>
<feature type="repeat" description="ANK" evidence="3">
    <location>
        <begin position="722"/>
        <end position="754"/>
    </location>
</feature>
<keyword evidence="1" id="KW-0630">Potassium</keyword>
<keyword evidence="1" id="KW-0633">Potassium transport</keyword>
<dbReference type="PROSITE" id="PS50042">
    <property type="entry name" value="CNMP_BINDING_3"/>
    <property type="match status" value="1"/>
</dbReference>
<feature type="transmembrane region" description="Helical" evidence="4">
    <location>
        <begin position="118"/>
        <end position="138"/>
    </location>
</feature>
<dbReference type="EMBL" id="HBIS01006094">
    <property type="protein sequence ID" value="CAE0611666.1"/>
    <property type="molecule type" value="Transcribed_RNA"/>
</dbReference>
<dbReference type="Gene3D" id="1.25.40.20">
    <property type="entry name" value="Ankyrin repeat-containing domain"/>
    <property type="match status" value="1"/>
</dbReference>
<organism evidence="6">
    <name type="scientific">Picocystis salinarum</name>
    <dbReference type="NCBI Taxonomy" id="88271"/>
    <lineage>
        <taxon>Eukaryota</taxon>
        <taxon>Viridiplantae</taxon>
        <taxon>Chlorophyta</taxon>
        <taxon>Picocystophyceae</taxon>
        <taxon>Picocystales</taxon>
        <taxon>Picocystaceae</taxon>
        <taxon>Picocystis</taxon>
    </lineage>
</organism>
<gene>
    <name evidence="6" type="ORF">PSAL00342_LOCUS5501</name>
</gene>
<keyword evidence="2" id="KW-0813">Transport</keyword>
<sequence length="776" mass="86265">MDEDRRNLSLASSYSHVSDAEDEHGSSGRSWCSSKDWERTVATTTHGLVRSASFQPKQTKFGFLPEEQYLVHPESLQHRIWWAFVAFMAAFTSLYVPYSVGFATYNGVPPYESGAGAMQILLDVVFFTDMLVQFNLAYRVENTNELVVDRENIAKRYLRGKFGVDLIGLFPFHPMIMGIAGKMKQPTSKFGMYSSLTRLLQLVRLYRMGQLQEKLLFWQALSLKDIIIARIVLVLAFLGNLFASGFYFIAILEGVETNSFVSEFIALHGPLNGFQRYMLAFYFMASHNLSTVGYGDFVPVSAAEQVWCMICIIMAISNLAHIQFSFFLIAKSDPKSGMYRDASKLIKQYCKSNSLLDLEPSMQKQLKVKFVQTERSDEDVIGSFPLAVKAKILSYVYKDVFAQHPLFLNVDPSYLEEFITRGKVEVFVAGVRIVEEGVIPAQFYVLLAGKVRSGSSNEKSLIDSFGNTLESDDKGEWEHHGAIQGMISDVGFLTRMPQSYSVEAWSTCRTLTLTRTAFDELSEKFPLQAKKMYTNLLLRLRSEVQELNLTSQEGNAKGDHFNVSSAQFWLPKHRKAIDSVRMSISRYGNKRTAGFLQKAFSGDLPGIQRAISEGFDLNSSNYDGRTALIIAAARGFTTIVKALIDAGANVDQLDSRSHSALLEAVIFGHESTMKLLMQCGATLSTPQLKQASVLCMAIYEGDLALVKRLLDAGVSPNVLDYGGRTALDIAVSLGNLPAVKLLASSGGIMNANGRWAESTEENAALMKSKVDAYLAS</sequence>
<dbReference type="Pfam" id="PF13637">
    <property type="entry name" value="Ank_4"/>
    <property type="match status" value="1"/>
</dbReference>
<feature type="transmembrane region" description="Helical" evidence="4">
    <location>
        <begin position="306"/>
        <end position="330"/>
    </location>
</feature>
<protein>
    <recommendedName>
        <fullName evidence="5">Cyclic nucleotide-binding domain-containing protein</fullName>
    </recommendedName>
</protein>
<dbReference type="Pfam" id="PF07885">
    <property type="entry name" value="Ion_trans_2"/>
    <property type="match status" value="1"/>
</dbReference>
<evidence type="ECO:0000256" key="1">
    <source>
        <dbReference type="ARBA" id="ARBA00022826"/>
    </source>
</evidence>
<proteinExistence type="predicted"/>
<dbReference type="GO" id="GO:0034702">
    <property type="term" value="C:monoatomic ion channel complex"/>
    <property type="evidence" value="ECO:0007669"/>
    <property type="project" value="UniProtKB-KW"/>
</dbReference>
<dbReference type="SUPFAM" id="SSF48403">
    <property type="entry name" value="Ankyrin repeat"/>
    <property type="match status" value="1"/>
</dbReference>
<feature type="transmembrane region" description="Helical" evidence="4">
    <location>
        <begin position="80"/>
        <end position="98"/>
    </location>
</feature>
<dbReference type="Pfam" id="PF12796">
    <property type="entry name" value="Ank_2"/>
    <property type="match status" value="1"/>
</dbReference>
<dbReference type="PROSITE" id="PS50297">
    <property type="entry name" value="ANK_REP_REGION"/>
    <property type="match status" value="1"/>
</dbReference>
<evidence type="ECO:0000256" key="3">
    <source>
        <dbReference type="PROSITE-ProRule" id="PRU00023"/>
    </source>
</evidence>
<dbReference type="Gene3D" id="1.10.287.70">
    <property type="match status" value="1"/>
</dbReference>
<dbReference type="AlphaFoldDB" id="A0A7S3XFV9"/>
<dbReference type="InterPro" id="IPR000595">
    <property type="entry name" value="cNMP-bd_dom"/>
</dbReference>
<keyword evidence="3" id="KW-0040">ANK repeat</keyword>
<feature type="domain" description="Cyclic nucleotide-binding" evidence="5">
    <location>
        <begin position="406"/>
        <end position="539"/>
    </location>
</feature>
<feature type="transmembrane region" description="Helical" evidence="4">
    <location>
        <begin position="158"/>
        <end position="178"/>
    </location>
</feature>
<keyword evidence="1" id="KW-0631">Potassium channel</keyword>
<feature type="transmembrane region" description="Helical" evidence="4">
    <location>
        <begin position="227"/>
        <end position="252"/>
    </location>
</feature>
<evidence type="ECO:0000256" key="2">
    <source>
        <dbReference type="ARBA" id="ARBA00022882"/>
    </source>
</evidence>
<dbReference type="InterPro" id="IPR018490">
    <property type="entry name" value="cNMP-bd_dom_sf"/>
</dbReference>
<dbReference type="SUPFAM" id="SSF51206">
    <property type="entry name" value="cAMP-binding domain-like"/>
    <property type="match status" value="1"/>
</dbReference>
<dbReference type="InterPro" id="IPR045319">
    <property type="entry name" value="KAT/AKT"/>
</dbReference>
<name>A0A7S3XFV9_9CHLO</name>
<evidence type="ECO:0000256" key="4">
    <source>
        <dbReference type="SAM" id="Phobius"/>
    </source>
</evidence>
<dbReference type="PROSITE" id="PS50088">
    <property type="entry name" value="ANK_REPEAT"/>
    <property type="match status" value="2"/>
</dbReference>
<accession>A0A7S3XFV9</accession>
<dbReference type="InterPro" id="IPR013099">
    <property type="entry name" value="K_chnl_dom"/>
</dbReference>
<keyword evidence="2" id="KW-0407">Ion channel</keyword>
<dbReference type="GO" id="GO:0005249">
    <property type="term" value="F:voltage-gated potassium channel activity"/>
    <property type="evidence" value="ECO:0007669"/>
    <property type="project" value="InterPro"/>
</dbReference>
<keyword evidence="4" id="KW-0472">Membrane</keyword>
<dbReference type="PANTHER" id="PTHR45743:SF2">
    <property type="entry name" value="POTASSIUM CHANNEL AKT1"/>
    <property type="match status" value="1"/>
</dbReference>
<keyword evidence="4" id="KW-0812">Transmembrane</keyword>
<dbReference type="PANTHER" id="PTHR45743">
    <property type="entry name" value="POTASSIUM CHANNEL AKT1"/>
    <property type="match status" value="1"/>
</dbReference>
<dbReference type="InterPro" id="IPR014710">
    <property type="entry name" value="RmlC-like_jellyroll"/>
</dbReference>
<dbReference type="SMART" id="SM00248">
    <property type="entry name" value="ANK"/>
    <property type="match status" value="4"/>
</dbReference>
<dbReference type="InterPro" id="IPR002110">
    <property type="entry name" value="Ankyrin_rpt"/>
</dbReference>
<keyword evidence="2" id="KW-0851">Voltage-gated channel</keyword>
<dbReference type="SUPFAM" id="SSF81324">
    <property type="entry name" value="Voltage-gated potassium channels"/>
    <property type="match status" value="1"/>
</dbReference>
<dbReference type="Gene3D" id="2.60.120.10">
    <property type="entry name" value="Jelly Rolls"/>
    <property type="match status" value="1"/>
</dbReference>
<feature type="repeat" description="ANK" evidence="3">
    <location>
        <begin position="623"/>
        <end position="655"/>
    </location>
</feature>
<reference evidence="6" key="1">
    <citation type="submission" date="2021-01" db="EMBL/GenBank/DDBJ databases">
        <authorList>
            <person name="Corre E."/>
            <person name="Pelletier E."/>
            <person name="Niang G."/>
            <person name="Scheremetjew M."/>
            <person name="Finn R."/>
            <person name="Kale V."/>
            <person name="Holt S."/>
            <person name="Cochrane G."/>
            <person name="Meng A."/>
            <person name="Brown T."/>
            <person name="Cohen L."/>
        </authorList>
    </citation>
    <scope>NUCLEOTIDE SEQUENCE</scope>
    <source>
        <strain evidence="6">CCMP1897</strain>
    </source>
</reference>
<keyword evidence="2" id="KW-0406">Ion transport</keyword>